<evidence type="ECO:0000313" key="2">
    <source>
        <dbReference type="Proteomes" id="UP000010412"/>
    </source>
</evidence>
<dbReference type="EMBL" id="AMEX01000058">
    <property type="protein sequence ID" value="EKY17467.1"/>
    <property type="molecule type" value="Genomic_DNA"/>
</dbReference>
<sequence>MLVNICFWNVSRETFLFVIRFYLKNDGHTYKVLFLLRALCYNEMKYF</sequence>
<comment type="caution">
    <text evidence="1">The sequence shown here is derived from an EMBL/GenBank/DDBJ whole genome shotgun (WGS) entry which is preliminary data.</text>
</comment>
<name>A0ABN0II95_9FIRM</name>
<gene>
    <name evidence="1" type="ORF">HMPREF0870_01877</name>
</gene>
<accession>A0ABN0II95</accession>
<protein>
    <submittedName>
        <fullName evidence="1">Uncharacterized protein</fullName>
    </submittedName>
</protein>
<organism evidence="1 2">
    <name type="scientific">Veillonella atypica KON</name>
    <dbReference type="NCBI Taxonomy" id="1128111"/>
    <lineage>
        <taxon>Bacteria</taxon>
        <taxon>Bacillati</taxon>
        <taxon>Bacillota</taxon>
        <taxon>Negativicutes</taxon>
        <taxon>Veillonellales</taxon>
        <taxon>Veillonellaceae</taxon>
        <taxon>Veillonella</taxon>
    </lineage>
</organism>
<reference evidence="1 2" key="1">
    <citation type="submission" date="2012-05" db="EMBL/GenBank/DDBJ databases">
        <authorList>
            <person name="Weinstock G."/>
            <person name="Sodergren E."/>
            <person name="Lobos E.A."/>
            <person name="Fulton L."/>
            <person name="Fulton R."/>
            <person name="Courtney L."/>
            <person name="Fronick C."/>
            <person name="O'Laughlin M."/>
            <person name="Godfrey J."/>
            <person name="Wilson R.M."/>
            <person name="Miner T."/>
            <person name="Farmer C."/>
            <person name="Delehaunty K."/>
            <person name="Cordes M."/>
            <person name="Minx P."/>
            <person name="Tomlinson C."/>
            <person name="Chen J."/>
            <person name="Wollam A."/>
            <person name="Pepin K.H."/>
            <person name="Bhonagiri V."/>
            <person name="Zhang X."/>
            <person name="Suruliraj S."/>
            <person name="Warren W."/>
            <person name="Mitreva M."/>
            <person name="Mardis E.R."/>
            <person name="Wilson R.K."/>
        </authorList>
    </citation>
    <scope>NUCLEOTIDE SEQUENCE [LARGE SCALE GENOMIC DNA]</scope>
    <source>
        <strain evidence="1 2">KON</strain>
    </source>
</reference>
<proteinExistence type="predicted"/>
<evidence type="ECO:0000313" key="1">
    <source>
        <dbReference type="EMBL" id="EKY17467.1"/>
    </source>
</evidence>
<keyword evidence="2" id="KW-1185">Reference proteome</keyword>
<dbReference type="Proteomes" id="UP000010412">
    <property type="component" value="Unassembled WGS sequence"/>
</dbReference>